<keyword evidence="3" id="KW-1185">Reference proteome</keyword>
<keyword evidence="1" id="KW-0472">Membrane</keyword>
<sequence length="116" mass="13155">MIPVPFLFHLYETMQHLRGEEASLLVVTTILLVHVIIVGILSRSIKFLYILLVNLVTIIISVLLGVGFITAPNPSWFNPFGMELVIVFTGILLWIGHLIVRVISNMVYRKKITLDQ</sequence>
<comment type="caution">
    <text evidence="2">The sequence shown here is derived from an EMBL/GenBank/DDBJ whole genome shotgun (WGS) entry which is preliminary data.</text>
</comment>
<keyword evidence="1" id="KW-0812">Transmembrane</keyword>
<feature type="transmembrane region" description="Helical" evidence="1">
    <location>
        <begin position="22"/>
        <end position="41"/>
    </location>
</feature>
<protein>
    <submittedName>
        <fullName evidence="2">Uncharacterized protein</fullName>
    </submittedName>
</protein>
<dbReference type="AlphaFoldDB" id="A0A1S2LSM6"/>
<evidence type="ECO:0000313" key="3">
    <source>
        <dbReference type="Proteomes" id="UP000180098"/>
    </source>
</evidence>
<organism evidence="2 3">
    <name type="scientific">Anaerobacillus arseniciselenatis</name>
    <dbReference type="NCBI Taxonomy" id="85682"/>
    <lineage>
        <taxon>Bacteria</taxon>
        <taxon>Bacillati</taxon>
        <taxon>Bacillota</taxon>
        <taxon>Bacilli</taxon>
        <taxon>Bacillales</taxon>
        <taxon>Bacillaceae</taxon>
        <taxon>Anaerobacillus</taxon>
    </lineage>
</organism>
<name>A0A1S2LSM6_9BACI</name>
<evidence type="ECO:0000256" key="1">
    <source>
        <dbReference type="SAM" id="Phobius"/>
    </source>
</evidence>
<gene>
    <name evidence="2" type="ORF">BKP35_00610</name>
</gene>
<feature type="transmembrane region" description="Helical" evidence="1">
    <location>
        <begin position="84"/>
        <end position="103"/>
    </location>
</feature>
<feature type="transmembrane region" description="Helical" evidence="1">
    <location>
        <begin position="48"/>
        <end position="72"/>
    </location>
</feature>
<dbReference type="Proteomes" id="UP000180098">
    <property type="component" value="Unassembled WGS sequence"/>
</dbReference>
<evidence type="ECO:0000313" key="2">
    <source>
        <dbReference type="EMBL" id="OIJ15529.1"/>
    </source>
</evidence>
<reference evidence="2 3" key="1">
    <citation type="submission" date="2016-10" db="EMBL/GenBank/DDBJ databases">
        <title>Draft genome sequences of four alkaliphilic bacteria belonging to the Anaerobacillus genus.</title>
        <authorList>
            <person name="Bassil N.M."/>
            <person name="Lloyd J.R."/>
        </authorList>
    </citation>
    <scope>NUCLEOTIDE SEQUENCE [LARGE SCALE GENOMIC DNA]</scope>
    <source>
        <strain evidence="2 3">DSM 15340</strain>
    </source>
</reference>
<dbReference type="EMBL" id="MLQQ01000001">
    <property type="protein sequence ID" value="OIJ15529.1"/>
    <property type="molecule type" value="Genomic_DNA"/>
</dbReference>
<accession>A0A1S2LSM6</accession>
<proteinExistence type="predicted"/>
<keyword evidence="1" id="KW-1133">Transmembrane helix</keyword>